<dbReference type="AlphaFoldDB" id="A0ABC8R2U5"/>
<dbReference type="PANTHER" id="PTHR12873:SF0">
    <property type="entry name" value="TWINKLE MTDNA HELICASE"/>
    <property type="match status" value="1"/>
</dbReference>
<keyword evidence="3" id="KW-1185">Reference proteome</keyword>
<organism evidence="1 3">
    <name type="scientific">Ilex paraguariensis</name>
    <name type="common">yerba mate</name>
    <dbReference type="NCBI Taxonomy" id="185542"/>
    <lineage>
        <taxon>Eukaryota</taxon>
        <taxon>Viridiplantae</taxon>
        <taxon>Streptophyta</taxon>
        <taxon>Embryophyta</taxon>
        <taxon>Tracheophyta</taxon>
        <taxon>Spermatophyta</taxon>
        <taxon>Magnoliopsida</taxon>
        <taxon>eudicotyledons</taxon>
        <taxon>Gunneridae</taxon>
        <taxon>Pentapetalae</taxon>
        <taxon>asterids</taxon>
        <taxon>campanulids</taxon>
        <taxon>Aquifoliales</taxon>
        <taxon>Aquifoliaceae</taxon>
        <taxon>Ilex</taxon>
    </lineage>
</organism>
<evidence type="ECO:0000313" key="3">
    <source>
        <dbReference type="Proteomes" id="UP001642360"/>
    </source>
</evidence>
<evidence type="ECO:0000313" key="1">
    <source>
        <dbReference type="EMBL" id="CAK9136377.1"/>
    </source>
</evidence>
<sequence length="119" mass="14031">MHEYVRRGSKVRYQVRDHARKLLEKHIKKPFFDVRYGESVERMSVEDLERGKQWLSDTFYLIRVANFVSNGLWNRCENDSLPSIKWVLGLAKAAVLRHGVHGIVIDPYNELDHQRPVSQ</sequence>
<evidence type="ECO:0000313" key="2">
    <source>
        <dbReference type="EMBL" id="CAK9177572.1"/>
    </source>
</evidence>
<proteinExistence type="predicted"/>
<comment type="caution">
    <text evidence="1">The sequence shown here is derived from an EMBL/GenBank/DDBJ whole genome shotgun (WGS) entry which is preliminary data.</text>
</comment>
<dbReference type="Proteomes" id="UP001642360">
    <property type="component" value="Unassembled WGS sequence"/>
</dbReference>
<reference evidence="1 3" key="1">
    <citation type="submission" date="2024-02" db="EMBL/GenBank/DDBJ databases">
        <authorList>
            <person name="Vignale AGUSTIN F."/>
            <person name="Sosa J E."/>
            <person name="Modenutti C."/>
        </authorList>
    </citation>
    <scope>NUCLEOTIDE SEQUENCE [LARGE SCALE GENOMIC DNA]</scope>
</reference>
<gene>
    <name evidence="1" type="ORF">ILEXP_LOCUS3350</name>
    <name evidence="2" type="ORF">ILEXP_LOCUS47480</name>
</gene>
<name>A0ABC8R2U5_9AQUA</name>
<dbReference type="EMBL" id="CAUOFW020000749">
    <property type="protein sequence ID" value="CAK9136377.1"/>
    <property type="molecule type" value="Genomic_DNA"/>
</dbReference>
<accession>A0ABC8R2U5</accession>
<protein>
    <submittedName>
        <fullName evidence="1">Uncharacterized protein</fullName>
    </submittedName>
</protein>
<dbReference type="PANTHER" id="PTHR12873">
    <property type="entry name" value="T7-LIKE MITOCHONDRIAL DNA HELICASE"/>
    <property type="match status" value="1"/>
</dbReference>
<dbReference type="EMBL" id="CAUOFW020007085">
    <property type="protein sequence ID" value="CAK9177572.1"/>
    <property type="molecule type" value="Genomic_DNA"/>
</dbReference>
<dbReference type="InterPro" id="IPR027032">
    <property type="entry name" value="Twinkle-like"/>
</dbReference>